<reference evidence="2" key="1">
    <citation type="journal article" date="2020" name="Nat. Commun.">
        <title>Genome assembly of wild tea tree DASZ reveals pedigree and selection history of tea varieties.</title>
        <authorList>
            <person name="Zhang W."/>
            <person name="Zhang Y."/>
            <person name="Qiu H."/>
            <person name="Guo Y."/>
            <person name="Wan H."/>
            <person name="Zhang X."/>
            <person name="Scossa F."/>
            <person name="Alseekh S."/>
            <person name="Zhang Q."/>
            <person name="Wang P."/>
            <person name="Xu L."/>
            <person name="Schmidt M.H."/>
            <person name="Jia X."/>
            <person name="Li D."/>
            <person name="Zhu A."/>
            <person name="Guo F."/>
            <person name="Chen W."/>
            <person name="Ni D."/>
            <person name="Usadel B."/>
            <person name="Fernie A.R."/>
            <person name="Wen W."/>
        </authorList>
    </citation>
    <scope>NUCLEOTIDE SEQUENCE [LARGE SCALE GENOMIC DNA]</scope>
    <source>
        <strain evidence="2">cv. G240</strain>
    </source>
</reference>
<keyword evidence="2" id="KW-1185">Reference proteome</keyword>
<reference evidence="1 2" key="2">
    <citation type="submission" date="2020-07" db="EMBL/GenBank/DDBJ databases">
        <title>Genome assembly of wild tea tree DASZ reveals pedigree and selection history of tea varieties.</title>
        <authorList>
            <person name="Zhang W."/>
        </authorList>
    </citation>
    <scope>NUCLEOTIDE SEQUENCE [LARGE SCALE GENOMIC DNA]</scope>
    <source>
        <strain evidence="2">cv. G240</strain>
        <tissue evidence="1">Leaf</tissue>
    </source>
</reference>
<sequence length="65" mass="7637">MARPQADLGKIGEEEFKFLENKLLEEKKARRIRDPTVKGIKDKDAARIWKGVHVVDFVQRDPKKY</sequence>
<accession>A0A7J7G986</accession>
<dbReference type="AlphaFoldDB" id="A0A7J7G986"/>
<evidence type="ECO:0000313" key="2">
    <source>
        <dbReference type="Proteomes" id="UP000593564"/>
    </source>
</evidence>
<evidence type="ECO:0000313" key="1">
    <source>
        <dbReference type="EMBL" id="KAF5937330.1"/>
    </source>
</evidence>
<comment type="caution">
    <text evidence="1">The sequence shown here is derived from an EMBL/GenBank/DDBJ whole genome shotgun (WGS) entry which is preliminary data.</text>
</comment>
<organism evidence="1 2">
    <name type="scientific">Camellia sinensis</name>
    <name type="common">Tea plant</name>
    <name type="synonym">Thea sinensis</name>
    <dbReference type="NCBI Taxonomy" id="4442"/>
    <lineage>
        <taxon>Eukaryota</taxon>
        <taxon>Viridiplantae</taxon>
        <taxon>Streptophyta</taxon>
        <taxon>Embryophyta</taxon>
        <taxon>Tracheophyta</taxon>
        <taxon>Spermatophyta</taxon>
        <taxon>Magnoliopsida</taxon>
        <taxon>eudicotyledons</taxon>
        <taxon>Gunneridae</taxon>
        <taxon>Pentapetalae</taxon>
        <taxon>asterids</taxon>
        <taxon>Ericales</taxon>
        <taxon>Theaceae</taxon>
        <taxon>Camellia</taxon>
    </lineage>
</organism>
<proteinExistence type="predicted"/>
<gene>
    <name evidence="1" type="ORF">HYC85_024836</name>
</gene>
<dbReference type="Proteomes" id="UP000593564">
    <property type="component" value="Unassembled WGS sequence"/>
</dbReference>
<name>A0A7J7G986_CAMSI</name>
<dbReference type="EMBL" id="JACBKZ010000012">
    <property type="protein sequence ID" value="KAF5937330.1"/>
    <property type="molecule type" value="Genomic_DNA"/>
</dbReference>
<protein>
    <submittedName>
        <fullName evidence="1">Uncharacterized protein</fullName>
    </submittedName>
</protein>